<gene>
    <name evidence="1" type="ORF">pCBMA213_2_00105</name>
</gene>
<sequence>MALTLLELTDDLDPEAELNLMFPTVRFRSHTQGAIDRCLDWRADIVMLADTGHDVLVGYVDFLVARSAETPGVRFAEILDSYSSDAEHFSILFAHDWLRPDIEEQFDVSADYAVLTLGIYVEPLLRGHQIGPWALAEVAHHMLLSHTGLIIAPAGGEDGQSTVEMTDFERRRGTHRARHWTDAGLVPLQSCPDFLCGSAAYTHMDTARQALADTAAATFALSAATVREHATILDADPC</sequence>
<name>A0A1S6GKS0_9MYCO</name>
<evidence type="ECO:0000313" key="1">
    <source>
        <dbReference type="EMBL" id="AQS22469.1"/>
    </source>
</evidence>
<proteinExistence type="predicted"/>
<geneLocation type="plasmid" evidence="1">
    <name>pCBMA213_2</name>
</geneLocation>
<dbReference type="EMBL" id="KY349138">
    <property type="protein sequence ID" value="AQS22469.1"/>
    <property type="molecule type" value="Genomic_DNA"/>
</dbReference>
<dbReference type="RefSeq" id="WP_162465090.1">
    <property type="nucleotide sequence ID" value="NZ_KY349138.1"/>
</dbReference>
<keyword evidence="1" id="KW-0614">Plasmid</keyword>
<dbReference type="AlphaFoldDB" id="A0A1S6GKS0"/>
<reference evidence="1" key="1">
    <citation type="submission" date="2016-12" db="EMBL/GenBank/DDBJ databases">
        <title>Complete plasmid sequence carrying type IV-like and type VII secretion systems from an atypical mycobacteria strain.</title>
        <authorList>
            <person name="Morgado S."/>
            <person name="Marin M."/>
            <person name="Fonseca E."/>
            <person name="Freitas F."/>
            <person name="Vicente A.C."/>
        </authorList>
    </citation>
    <scope>NUCLEOTIDE SEQUENCE</scope>
    <source>
        <strain evidence="1">CBMA 213</strain>
        <plasmid evidence="1">pCBMA213_2</plasmid>
    </source>
</reference>
<organism evidence="1">
    <name type="scientific">Mycolicibacterium sp. CBMA 213</name>
    <dbReference type="NCBI Taxonomy" id="1968788"/>
    <lineage>
        <taxon>Bacteria</taxon>
        <taxon>Bacillati</taxon>
        <taxon>Actinomycetota</taxon>
        <taxon>Actinomycetes</taxon>
        <taxon>Mycobacteriales</taxon>
        <taxon>Mycobacteriaceae</taxon>
        <taxon>Mycolicibacterium</taxon>
    </lineage>
</organism>
<accession>A0A1S6GKS0</accession>
<protein>
    <submittedName>
        <fullName evidence="1">Uncharacterized protein</fullName>
    </submittedName>
</protein>